<dbReference type="InterPro" id="IPR050093">
    <property type="entry name" value="ABC_SmlMolc_Importer"/>
</dbReference>
<organism evidence="7 8">
    <name type="scientific">Palleronia marisminoris</name>
    <dbReference type="NCBI Taxonomy" id="315423"/>
    <lineage>
        <taxon>Bacteria</taxon>
        <taxon>Pseudomonadati</taxon>
        <taxon>Pseudomonadota</taxon>
        <taxon>Alphaproteobacteria</taxon>
        <taxon>Rhodobacterales</taxon>
        <taxon>Roseobacteraceae</taxon>
        <taxon>Palleronia</taxon>
    </lineage>
</organism>
<evidence type="ECO:0000313" key="7">
    <source>
        <dbReference type="EMBL" id="SLN42264.1"/>
    </source>
</evidence>
<dbReference type="PROSITE" id="PS00211">
    <property type="entry name" value="ABC_TRANSPORTER_1"/>
    <property type="match status" value="1"/>
</dbReference>
<dbReference type="InterPro" id="IPR003439">
    <property type="entry name" value="ABC_transporter-like_ATP-bd"/>
</dbReference>
<dbReference type="Pfam" id="PF00005">
    <property type="entry name" value="ABC_tran"/>
    <property type="match status" value="1"/>
</dbReference>
<evidence type="ECO:0000256" key="3">
    <source>
        <dbReference type="ARBA" id="ARBA00022741"/>
    </source>
</evidence>
<dbReference type="PANTHER" id="PTHR42781:SF4">
    <property type="entry name" value="SPERMIDINE_PUTRESCINE IMPORT ATP-BINDING PROTEIN POTA"/>
    <property type="match status" value="1"/>
</dbReference>
<keyword evidence="8" id="KW-1185">Reference proteome</keyword>
<dbReference type="PROSITE" id="PS50893">
    <property type="entry name" value="ABC_TRANSPORTER_2"/>
    <property type="match status" value="1"/>
</dbReference>
<gene>
    <name evidence="7" type="primary">sugC_2</name>
    <name evidence="7" type="ORF">PAM7066_01813</name>
</gene>
<keyword evidence="2" id="KW-0813">Transport</keyword>
<dbReference type="GO" id="GO:0140359">
    <property type="term" value="F:ABC-type transporter activity"/>
    <property type="evidence" value="ECO:0007669"/>
    <property type="project" value="UniProtKB-ARBA"/>
</dbReference>
<dbReference type="InterPro" id="IPR027417">
    <property type="entry name" value="P-loop_NTPase"/>
</dbReference>
<keyword evidence="4 7" id="KW-0067">ATP-binding</keyword>
<dbReference type="GO" id="GO:0043190">
    <property type="term" value="C:ATP-binding cassette (ABC) transporter complex"/>
    <property type="evidence" value="ECO:0007669"/>
    <property type="project" value="UniProtKB-ARBA"/>
</dbReference>
<dbReference type="OrthoDB" id="9802264at2"/>
<dbReference type="EC" id="3.6.3.-" evidence="7"/>
<evidence type="ECO:0000256" key="1">
    <source>
        <dbReference type="ARBA" id="ARBA00005417"/>
    </source>
</evidence>
<dbReference type="GO" id="GO:0005524">
    <property type="term" value="F:ATP binding"/>
    <property type="evidence" value="ECO:0007669"/>
    <property type="project" value="UniProtKB-KW"/>
</dbReference>
<protein>
    <submittedName>
        <fullName evidence="7">Trehalose import ATP-binding protein SugC</fullName>
        <ecNumber evidence="7">3.6.3.-</ecNumber>
    </submittedName>
</protein>
<reference evidence="7 8" key="1">
    <citation type="submission" date="2017-03" db="EMBL/GenBank/DDBJ databases">
        <authorList>
            <person name="Afonso C.L."/>
            <person name="Miller P.J."/>
            <person name="Scott M.A."/>
            <person name="Spackman E."/>
            <person name="Goraichik I."/>
            <person name="Dimitrov K.M."/>
            <person name="Suarez D.L."/>
            <person name="Swayne D.E."/>
        </authorList>
    </citation>
    <scope>NUCLEOTIDE SEQUENCE [LARGE SCALE GENOMIC DNA]</scope>
    <source>
        <strain evidence="7 8">CECT 7066</strain>
    </source>
</reference>
<keyword evidence="7" id="KW-0378">Hydrolase</keyword>
<sequence>MAVGLSAIRKRFGSHFAVDGISANITEGEFFVVLGPSGCGKSTLLRMIAGLEHLDGGEITLSGRTVSGPGLHVPPERRDVGVVFQSYALWPHMDVGGNVAFPLESAGKSRRAARAEAETHLKTVDLMPFRDRRPAELSGGQRQRVALARCLAGGAHTVLMDEPLANLDPHLRSTMEEEIAAFHHRAGATTIYITHDQREAMALATRVAVMARGQFQQVAAPQDLYERPATAEVARFIGRSAILSATLQDGCAAIAGQQVPVTQQGSGACAVSVVIRPGDVRLGAGALTARLDRVFYRGGVWEGRAHVSGLEQGLPVSSPRPLRNGETVPLEIASGWVLPASSDAPGHDAGRQAPAEAVE</sequence>
<dbReference type="AlphaFoldDB" id="A0A1Y5SM73"/>
<dbReference type="GO" id="GO:0016887">
    <property type="term" value="F:ATP hydrolysis activity"/>
    <property type="evidence" value="ECO:0007669"/>
    <property type="project" value="InterPro"/>
</dbReference>
<dbReference type="Gene3D" id="3.40.50.300">
    <property type="entry name" value="P-loop containing nucleotide triphosphate hydrolases"/>
    <property type="match status" value="1"/>
</dbReference>
<dbReference type="FunFam" id="3.40.50.300:FF:000042">
    <property type="entry name" value="Maltose/maltodextrin ABC transporter, ATP-binding protein"/>
    <property type="match status" value="1"/>
</dbReference>
<evidence type="ECO:0000256" key="5">
    <source>
        <dbReference type="SAM" id="MobiDB-lite"/>
    </source>
</evidence>
<dbReference type="SUPFAM" id="SSF50331">
    <property type="entry name" value="MOP-like"/>
    <property type="match status" value="1"/>
</dbReference>
<evidence type="ECO:0000256" key="4">
    <source>
        <dbReference type="ARBA" id="ARBA00022840"/>
    </source>
</evidence>
<dbReference type="RefSeq" id="WP_085853805.1">
    <property type="nucleotide sequence ID" value="NZ_FOPF01000004.1"/>
</dbReference>
<feature type="region of interest" description="Disordered" evidence="5">
    <location>
        <begin position="339"/>
        <end position="359"/>
    </location>
</feature>
<accession>A0A1Y5SM73</accession>
<dbReference type="Proteomes" id="UP000193870">
    <property type="component" value="Unassembled WGS sequence"/>
</dbReference>
<evidence type="ECO:0000259" key="6">
    <source>
        <dbReference type="PROSITE" id="PS50893"/>
    </source>
</evidence>
<keyword evidence="3" id="KW-0547">Nucleotide-binding</keyword>
<name>A0A1Y5SM73_9RHOB</name>
<dbReference type="SUPFAM" id="SSF52540">
    <property type="entry name" value="P-loop containing nucleoside triphosphate hydrolases"/>
    <property type="match status" value="1"/>
</dbReference>
<comment type="similarity">
    <text evidence="1">Belongs to the ABC transporter superfamily.</text>
</comment>
<dbReference type="PANTHER" id="PTHR42781">
    <property type="entry name" value="SPERMIDINE/PUTRESCINE IMPORT ATP-BINDING PROTEIN POTA"/>
    <property type="match status" value="1"/>
</dbReference>
<dbReference type="SMART" id="SM00382">
    <property type="entry name" value="AAA"/>
    <property type="match status" value="1"/>
</dbReference>
<dbReference type="STRING" id="315423.SAMN04488020_104191"/>
<feature type="domain" description="ABC transporter" evidence="6">
    <location>
        <begin position="3"/>
        <end position="237"/>
    </location>
</feature>
<evidence type="ECO:0000256" key="2">
    <source>
        <dbReference type="ARBA" id="ARBA00022448"/>
    </source>
</evidence>
<dbReference type="InterPro" id="IPR003593">
    <property type="entry name" value="AAA+_ATPase"/>
</dbReference>
<dbReference type="InterPro" id="IPR017871">
    <property type="entry name" value="ABC_transporter-like_CS"/>
</dbReference>
<evidence type="ECO:0000313" key="8">
    <source>
        <dbReference type="Proteomes" id="UP000193870"/>
    </source>
</evidence>
<dbReference type="EMBL" id="FWFV01000004">
    <property type="protein sequence ID" value="SLN42264.1"/>
    <property type="molecule type" value="Genomic_DNA"/>
</dbReference>
<dbReference type="InterPro" id="IPR008995">
    <property type="entry name" value="Mo/tungstate-bd_C_term_dom"/>
</dbReference>
<proteinExistence type="inferred from homology"/>